<dbReference type="CDD" id="cd02440">
    <property type="entry name" value="AdoMet_MTases"/>
    <property type="match status" value="1"/>
</dbReference>
<evidence type="ECO:0000313" key="9">
    <source>
        <dbReference type="EMBL" id="CED84658.1"/>
    </source>
</evidence>
<accession>A0A0F7SX06</accession>
<dbReference type="GO" id="GO:0006355">
    <property type="term" value="P:regulation of DNA-templated transcription"/>
    <property type="evidence" value="ECO:0007669"/>
    <property type="project" value="TreeGrafter"/>
</dbReference>
<dbReference type="PANTHER" id="PTHR10738:SF0">
    <property type="entry name" value="PROTEIN ARGININE N-METHYLTRANSFERASE 5"/>
    <property type="match status" value="1"/>
</dbReference>
<dbReference type="Gene3D" id="3.40.50.150">
    <property type="entry name" value="Vaccinia Virus protein VP39"/>
    <property type="match status" value="1"/>
</dbReference>
<dbReference type="InterPro" id="IPR029063">
    <property type="entry name" value="SAM-dependent_MTases_sf"/>
</dbReference>
<evidence type="ECO:0000259" key="7">
    <source>
        <dbReference type="Pfam" id="PF17285"/>
    </source>
</evidence>
<dbReference type="GO" id="GO:0016274">
    <property type="term" value="F:protein-arginine N-methyltransferase activity"/>
    <property type="evidence" value="ECO:0007669"/>
    <property type="project" value="InterPro"/>
</dbReference>
<sequence length="788" mass="86285">MTSAQDRVPLALHVPLSSIPFNPTNVPHKGSNGYNNASPAEARKTAVQLLVEDAQARDFDHVCLSLTNSNWQTRWERLCLRAADAPDDPESRRKTEEEAERWRMGGGFMRGEVTVTRLEETEHLIGMASEWLDLDSADEGIRFDSELALRHELAQAAYLNVPVVILPPPRNRALVADYARAVNACLAAGGPYTQISIRISISDPAELINQPGDNARSSGSIMSRNSVRLSTSRPGGPDPSATWELWDVIRTMCGYNPRLSCTLDLTTPLPPSPGALARWASEPTRHILLPASSFISNAKGYPVLSKATQTFLKEVMKQRPTIILSQTTANLHPSGGAPAYPQYVRHLERAARQLHTSPGGMDDFARGYWDWLQAPLQPLMDDLQSSTYEVFERDPVKYKNYEEAVVLALNDRPAGTPLAIYVCGAGRGPLVAGVLRALQRANRQAHVYAIEKNASAFITLQERKALEWGDAVEIILGDMRTLEVPEPADIIVSELLGSFGDNELSPECLDGAMRFLKPDGISIPSSYTAHLAPLSSSKLFNEVNATSREPKQAETPYVVMFQAVNTLSGDAPPDSARCGPRVQECWAFEHPRRDLVLDDSGLPLTNSHNTRSAHLTFHIPHAGALHGLAGYFEAHLYGSIGLSIHPDRQHIISPDMLSWFPLFFPFREPLFLPSNSELDVHVWRLTDSRSRKVWYEWHAEAFLPLTSPTALISSPSLATPGMPSTPGNGVRTPLASPMMDAAQLSGGLFREGTESLTGGTDGSRGTGRIKIGQTSLLNPGGRSSYIGL</sequence>
<proteinExistence type="predicted"/>
<dbReference type="FunFam" id="2.70.160.11:FF:000020">
    <property type="entry name" value="Protein arginine N-methyltransferase"/>
    <property type="match status" value="1"/>
</dbReference>
<protein>
    <submittedName>
        <fullName evidence="9">Protein kinase inhibitor</fullName>
    </submittedName>
</protein>
<reference evidence="9" key="1">
    <citation type="submission" date="2014-08" db="EMBL/GenBank/DDBJ databases">
        <authorList>
            <person name="Sharma Rahul"/>
            <person name="Thines Marco"/>
        </authorList>
    </citation>
    <scope>NUCLEOTIDE SEQUENCE</scope>
</reference>
<dbReference type="InterPro" id="IPR035248">
    <property type="entry name" value="PRMT5_C"/>
</dbReference>
<dbReference type="InterPro" id="IPR035247">
    <property type="entry name" value="PRMT5_TIM"/>
</dbReference>
<dbReference type="GO" id="GO:0005634">
    <property type="term" value="C:nucleus"/>
    <property type="evidence" value="ECO:0007669"/>
    <property type="project" value="TreeGrafter"/>
</dbReference>
<feature type="domain" description="PRMT5 oligomerisation" evidence="8">
    <location>
        <begin position="526"/>
        <end position="782"/>
    </location>
</feature>
<organism evidence="9">
    <name type="scientific">Phaffia rhodozyma</name>
    <name type="common">Yeast</name>
    <name type="synonym">Xanthophyllomyces dendrorhous</name>
    <dbReference type="NCBI Taxonomy" id="264483"/>
    <lineage>
        <taxon>Eukaryota</taxon>
        <taxon>Fungi</taxon>
        <taxon>Dikarya</taxon>
        <taxon>Basidiomycota</taxon>
        <taxon>Agaricomycotina</taxon>
        <taxon>Tremellomycetes</taxon>
        <taxon>Cystofilobasidiales</taxon>
        <taxon>Mrakiaceae</taxon>
        <taxon>Phaffia</taxon>
    </lineage>
</organism>
<feature type="domain" description="PRMT5 TIM barrel" evidence="7">
    <location>
        <begin position="59"/>
        <end position="349"/>
    </location>
</feature>
<dbReference type="SUPFAM" id="SSF53335">
    <property type="entry name" value="S-adenosyl-L-methionine-dependent methyltransferases"/>
    <property type="match status" value="1"/>
</dbReference>
<dbReference type="Pfam" id="PF17285">
    <property type="entry name" value="PRMT5_TIM"/>
    <property type="match status" value="1"/>
</dbReference>
<dbReference type="InterPro" id="IPR035075">
    <property type="entry name" value="PRMT5"/>
</dbReference>
<keyword evidence="2 4" id="KW-0808">Transferase</keyword>
<dbReference type="Pfam" id="PF17286">
    <property type="entry name" value="PRMT5_C"/>
    <property type="match status" value="1"/>
</dbReference>
<evidence type="ECO:0000259" key="6">
    <source>
        <dbReference type="Pfam" id="PF05185"/>
    </source>
</evidence>
<evidence type="ECO:0000256" key="3">
    <source>
        <dbReference type="ARBA" id="ARBA00022691"/>
    </source>
</evidence>
<feature type="domain" description="PRMT5 arginine-N-methyltransferase" evidence="6">
    <location>
        <begin position="363"/>
        <end position="523"/>
    </location>
</feature>
<evidence type="ECO:0000256" key="4">
    <source>
        <dbReference type="PROSITE-ProRule" id="PRU01015"/>
    </source>
</evidence>
<keyword evidence="3 4" id="KW-0949">S-adenosyl-L-methionine</keyword>
<dbReference type="EMBL" id="LN483166">
    <property type="protein sequence ID" value="CED84658.1"/>
    <property type="molecule type" value="Genomic_DNA"/>
</dbReference>
<dbReference type="Gene3D" id="2.70.160.11">
    <property type="entry name" value="Hnrnp arginine n-methyltransferase1"/>
    <property type="match status" value="1"/>
</dbReference>
<evidence type="ECO:0000259" key="8">
    <source>
        <dbReference type="Pfam" id="PF17286"/>
    </source>
</evidence>
<dbReference type="Gene3D" id="3.20.20.150">
    <property type="entry name" value="Divalent-metal-dependent TIM barrel enzymes"/>
    <property type="match status" value="1"/>
</dbReference>
<dbReference type="PROSITE" id="PS51678">
    <property type="entry name" value="SAM_MT_PRMT"/>
    <property type="match status" value="1"/>
</dbReference>
<dbReference type="Pfam" id="PF05185">
    <property type="entry name" value="PRMT5"/>
    <property type="match status" value="1"/>
</dbReference>
<dbReference type="GO" id="GO:0005829">
    <property type="term" value="C:cytosol"/>
    <property type="evidence" value="ECO:0007669"/>
    <property type="project" value="TreeGrafter"/>
</dbReference>
<feature type="region of interest" description="Disordered" evidence="5">
    <location>
        <begin position="210"/>
        <end position="237"/>
    </location>
</feature>
<evidence type="ECO:0000256" key="5">
    <source>
        <dbReference type="SAM" id="MobiDB-lite"/>
    </source>
</evidence>
<feature type="region of interest" description="Disordered" evidence="5">
    <location>
        <begin position="750"/>
        <end position="774"/>
    </location>
</feature>
<dbReference type="GO" id="GO:0032259">
    <property type="term" value="P:methylation"/>
    <property type="evidence" value="ECO:0007669"/>
    <property type="project" value="UniProtKB-KW"/>
</dbReference>
<dbReference type="AlphaFoldDB" id="A0A0F7SX06"/>
<dbReference type="InterPro" id="IPR025799">
    <property type="entry name" value="Arg_MeTrfase"/>
</dbReference>
<evidence type="ECO:0000256" key="1">
    <source>
        <dbReference type="ARBA" id="ARBA00022603"/>
    </source>
</evidence>
<feature type="compositionally biased region" description="Polar residues" evidence="5">
    <location>
        <begin position="211"/>
        <end position="233"/>
    </location>
</feature>
<evidence type="ECO:0000256" key="2">
    <source>
        <dbReference type="ARBA" id="ARBA00022679"/>
    </source>
</evidence>
<dbReference type="PANTHER" id="PTHR10738">
    <property type="entry name" value="PROTEIN ARGININE N-METHYLTRANSFERASE 5"/>
    <property type="match status" value="1"/>
</dbReference>
<keyword evidence="1 4" id="KW-0489">Methyltransferase</keyword>
<name>A0A0F7SX06_PHARH</name>